<sequence>MYKLLLKSAQQQIPLEMIYESKHGNISKRVIYVKKISSTHMYAYCLTKKQYRSFLIDQILAIQPTNKQRKPTA</sequence>
<evidence type="ECO:0008006" key="3">
    <source>
        <dbReference type="Google" id="ProtNLM"/>
    </source>
</evidence>
<evidence type="ECO:0000313" key="2">
    <source>
        <dbReference type="Proteomes" id="UP001209318"/>
    </source>
</evidence>
<dbReference type="Proteomes" id="UP001209318">
    <property type="component" value="Unassembled WGS sequence"/>
</dbReference>
<name>A0AAE3IPW6_9BACI</name>
<dbReference type="PROSITE" id="PS52050">
    <property type="entry name" value="WYL"/>
    <property type="match status" value="1"/>
</dbReference>
<gene>
    <name evidence="1" type="ORF">OEV98_02390</name>
</gene>
<keyword evidence="2" id="KW-1185">Reference proteome</keyword>
<dbReference type="EMBL" id="JAOUSF010000001">
    <property type="protein sequence ID" value="MCU9612410.1"/>
    <property type="molecule type" value="Genomic_DNA"/>
</dbReference>
<comment type="caution">
    <text evidence="1">The sequence shown here is derived from an EMBL/GenBank/DDBJ whole genome shotgun (WGS) entry which is preliminary data.</text>
</comment>
<reference evidence="1" key="1">
    <citation type="submission" date="2022-10" db="EMBL/GenBank/DDBJ databases">
        <title>Description of Fervidibacillus gen. nov. in the family Fervidibacillaceae fam. nov. with two species, Fervidibacillus albus sp. nov., and Fervidibacillus halotolerans sp. nov., isolated from tidal flat sediments.</title>
        <authorList>
            <person name="Kwon K.K."/>
            <person name="Yang S.-H."/>
        </authorList>
    </citation>
    <scope>NUCLEOTIDE SEQUENCE</scope>
    <source>
        <strain evidence="1">JCM 19140</strain>
    </source>
</reference>
<evidence type="ECO:0000313" key="1">
    <source>
        <dbReference type="EMBL" id="MCU9612410.1"/>
    </source>
</evidence>
<protein>
    <recommendedName>
        <fullName evidence="3">WYL domain-containing protein</fullName>
    </recommendedName>
</protein>
<organism evidence="1 2">
    <name type="scientific">Perspicuibacillus lycopersici</name>
    <dbReference type="NCBI Taxonomy" id="1325689"/>
    <lineage>
        <taxon>Bacteria</taxon>
        <taxon>Bacillati</taxon>
        <taxon>Bacillota</taxon>
        <taxon>Bacilli</taxon>
        <taxon>Bacillales</taxon>
        <taxon>Bacillaceae</taxon>
        <taxon>Perspicuibacillus</taxon>
    </lineage>
</organism>
<proteinExistence type="predicted"/>
<accession>A0AAE3IPW6</accession>
<dbReference type="RefSeq" id="WP_263071549.1">
    <property type="nucleotide sequence ID" value="NZ_JAOUSF010000001.1"/>
</dbReference>
<dbReference type="AlphaFoldDB" id="A0AAE3IPW6"/>